<dbReference type="NCBIfam" id="TIGR02937">
    <property type="entry name" value="sigma70-ECF"/>
    <property type="match status" value="1"/>
</dbReference>
<evidence type="ECO:0000256" key="5">
    <source>
        <dbReference type="ARBA" id="ARBA00023163"/>
    </source>
</evidence>
<dbReference type="KEGG" id="bbae:FRD01_20455"/>
<dbReference type="InterPro" id="IPR036388">
    <property type="entry name" value="WH-like_DNA-bd_sf"/>
</dbReference>
<dbReference type="GO" id="GO:0003677">
    <property type="term" value="F:DNA binding"/>
    <property type="evidence" value="ECO:0007669"/>
    <property type="project" value="UniProtKB-KW"/>
</dbReference>
<sequence length="208" mass="23644">MLVGRRQPKAVRMALSPAEQGLEGHVEAEQALIDQAATGDMVAFRALYDLHVGYVSRNVARLTGPGPEVEDLTQDVFVQVYKSLAQYRGDCAFKTWLYRVTRNVTIDHLRKRRVTTVELDAWRPLRGGPDAWSRLEARDLCRVLHAALQTVAIEYREAFLLHEVEGMKLREIADLTEESINTVAARIRRTREKLQAILEQKAKEGDHV</sequence>
<keyword evidence="3 6" id="KW-0731">Sigma factor</keyword>
<gene>
    <name evidence="9" type="ORF">FRD01_20455</name>
</gene>
<evidence type="ECO:0000259" key="8">
    <source>
        <dbReference type="Pfam" id="PF08281"/>
    </source>
</evidence>
<protein>
    <recommendedName>
        <fullName evidence="6">RNA polymerase sigma factor</fullName>
    </recommendedName>
</protein>
<dbReference type="InterPro" id="IPR013325">
    <property type="entry name" value="RNA_pol_sigma_r2"/>
</dbReference>
<dbReference type="SUPFAM" id="SSF88946">
    <property type="entry name" value="Sigma2 domain of RNA polymerase sigma factors"/>
    <property type="match status" value="1"/>
</dbReference>
<dbReference type="Gene3D" id="1.10.10.10">
    <property type="entry name" value="Winged helix-like DNA-binding domain superfamily/Winged helix DNA-binding domain"/>
    <property type="match status" value="1"/>
</dbReference>
<dbReference type="InterPro" id="IPR013324">
    <property type="entry name" value="RNA_pol_sigma_r3/r4-like"/>
</dbReference>
<evidence type="ECO:0000256" key="4">
    <source>
        <dbReference type="ARBA" id="ARBA00023125"/>
    </source>
</evidence>
<keyword evidence="5 6" id="KW-0804">Transcription</keyword>
<dbReference type="Proteomes" id="UP000321595">
    <property type="component" value="Chromosome"/>
</dbReference>
<keyword evidence="10" id="KW-1185">Reference proteome</keyword>
<dbReference type="GO" id="GO:0016987">
    <property type="term" value="F:sigma factor activity"/>
    <property type="evidence" value="ECO:0007669"/>
    <property type="project" value="UniProtKB-KW"/>
</dbReference>
<dbReference type="SUPFAM" id="SSF88659">
    <property type="entry name" value="Sigma3 and sigma4 domains of RNA polymerase sigma factors"/>
    <property type="match status" value="1"/>
</dbReference>
<dbReference type="PROSITE" id="PS01063">
    <property type="entry name" value="SIGMA70_ECF"/>
    <property type="match status" value="1"/>
</dbReference>
<dbReference type="Gene3D" id="1.10.1740.10">
    <property type="match status" value="1"/>
</dbReference>
<evidence type="ECO:0000256" key="2">
    <source>
        <dbReference type="ARBA" id="ARBA00023015"/>
    </source>
</evidence>
<dbReference type="PANTHER" id="PTHR43133:SF8">
    <property type="entry name" value="RNA POLYMERASE SIGMA FACTOR HI_1459-RELATED"/>
    <property type="match status" value="1"/>
</dbReference>
<evidence type="ECO:0000313" key="10">
    <source>
        <dbReference type="Proteomes" id="UP000321595"/>
    </source>
</evidence>
<dbReference type="OrthoDB" id="8684701at2"/>
<dbReference type="PANTHER" id="PTHR43133">
    <property type="entry name" value="RNA POLYMERASE ECF-TYPE SIGMA FACTO"/>
    <property type="match status" value="1"/>
</dbReference>
<dbReference type="EMBL" id="CP042467">
    <property type="protein sequence ID" value="QED29563.1"/>
    <property type="molecule type" value="Genomic_DNA"/>
</dbReference>
<evidence type="ECO:0000256" key="6">
    <source>
        <dbReference type="RuleBase" id="RU000716"/>
    </source>
</evidence>
<evidence type="ECO:0000259" key="7">
    <source>
        <dbReference type="Pfam" id="PF04542"/>
    </source>
</evidence>
<dbReference type="Pfam" id="PF08281">
    <property type="entry name" value="Sigma70_r4_2"/>
    <property type="match status" value="1"/>
</dbReference>
<proteinExistence type="inferred from homology"/>
<dbReference type="GO" id="GO:0006352">
    <property type="term" value="P:DNA-templated transcription initiation"/>
    <property type="evidence" value="ECO:0007669"/>
    <property type="project" value="InterPro"/>
</dbReference>
<dbReference type="InterPro" id="IPR039425">
    <property type="entry name" value="RNA_pol_sigma-70-like"/>
</dbReference>
<dbReference type="AlphaFoldDB" id="A0A5B8XZR3"/>
<evidence type="ECO:0000256" key="3">
    <source>
        <dbReference type="ARBA" id="ARBA00023082"/>
    </source>
</evidence>
<dbReference type="InterPro" id="IPR000838">
    <property type="entry name" value="RNA_pol_sigma70_ECF_CS"/>
</dbReference>
<keyword evidence="4 6" id="KW-0238">DNA-binding</keyword>
<dbReference type="Pfam" id="PF04542">
    <property type="entry name" value="Sigma70_r2"/>
    <property type="match status" value="1"/>
</dbReference>
<accession>A0A5B8XZR3</accession>
<evidence type="ECO:0000313" key="9">
    <source>
        <dbReference type="EMBL" id="QED29563.1"/>
    </source>
</evidence>
<comment type="similarity">
    <text evidence="1 6">Belongs to the sigma-70 factor family. ECF subfamily.</text>
</comment>
<feature type="domain" description="RNA polymerase sigma-70 region 2" evidence="7">
    <location>
        <begin position="47"/>
        <end position="113"/>
    </location>
</feature>
<keyword evidence="2 6" id="KW-0805">Transcription regulation</keyword>
<dbReference type="InterPro" id="IPR014284">
    <property type="entry name" value="RNA_pol_sigma-70_dom"/>
</dbReference>
<dbReference type="InterPro" id="IPR013249">
    <property type="entry name" value="RNA_pol_sigma70_r4_t2"/>
</dbReference>
<feature type="domain" description="RNA polymerase sigma factor 70 region 4 type 2" evidence="8">
    <location>
        <begin position="143"/>
        <end position="194"/>
    </location>
</feature>
<dbReference type="InterPro" id="IPR007627">
    <property type="entry name" value="RNA_pol_sigma70_r2"/>
</dbReference>
<name>A0A5B8XZR3_9DELT</name>
<evidence type="ECO:0000256" key="1">
    <source>
        <dbReference type="ARBA" id="ARBA00010641"/>
    </source>
</evidence>
<organism evidence="9 10">
    <name type="scientific">Microvenator marinus</name>
    <dbReference type="NCBI Taxonomy" id="2600177"/>
    <lineage>
        <taxon>Bacteria</taxon>
        <taxon>Deltaproteobacteria</taxon>
        <taxon>Bradymonadales</taxon>
        <taxon>Microvenatoraceae</taxon>
        <taxon>Microvenator</taxon>
    </lineage>
</organism>
<reference evidence="9 10" key="1">
    <citation type="submission" date="2019-08" db="EMBL/GenBank/DDBJ databases">
        <authorList>
            <person name="Liang Q."/>
        </authorList>
    </citation>
    <scope>NUCLEOTIDE SEQUENCE [LARGE SCALE GENOMIC DNA]</scope>
    <source>
        <strain evidence="9 10">V1718</strain>
    </source>
</reference>